<dbReference type="RefSeq" id="WP_057755562.1">
    <property type="nucleotide sequence ID" value="NZ_LJYG01000108.1"/>
</dbReference>
<comment type="caution">
    <text evidence="2">The sequence shown here is derived from an EMBL/GenBank/DDBJ whole genome shotgun (WGS) entry which is preliminary data.</text>
</comment>
<protein>
    <submittedName>
        <fullName evidence="2">Uncharacterized protein</fullName>
    </submittedName>
</protein>
<evidence type="ECO:0000256" key="1">
    <source>
        <dbReference type="SAM" id="MobiDB-lite"/>
    </source>
</evidence>
<organism evidence="2 3">
    <name type="scientific">Bradyrhizobium manausense</name>
    <dbReference type="NCBI Taxonomy" id="989370"/>
    <lineage>
        <taxon>Bacteria</taxon>
        <taxon>Pseudomonadati</taxon>
        <taxon>Pseudomonadota</taxon>
        <taxon>Alphaproteobacteria</taxon>
        <taxon>Hyphomicrobiales</taxon>
        <taxon>Nitrobacteraceae</taxon>
        <taxon>Bradyrhizobium</taxon>
    </lineage>
</organism>
<dbReference type="Proteomes" id="UP000051936">
    <property type="component" value="Unassembled WGS sequence"/>
</dbReference>
<feature type="region of interest" description="Disordered" evidence="1">
    <location>
        <begin position="1"/>
        <end position="30"/>
    </location>
</feature>
<dbReference type="OrthoDB" id="8238936at2"/>
<evidence type="ECO:0000313" key="2">
    <source>
        <dbReference type="EMBL" id="KRQ03353.1"/>
    </source>
</evidence>
<dbReference type="STRING" id="989370.AOQ71_32030"/>
<keyword evidence="3" id="KW-1185">Reference proteome</keyword>
<name>A0A0R3D0K4_9BRAD</name>
<sequence length="111" mass="11562">MKDSSSDIGYPDAPGFKAQGPSEQAATMMAATAKTLRERVRATIAASPSGLTADEVAAKLSKSILSVRPRVAELHRQGEIRPALNRGTNASGMTASIWVVSPPLPTSEGQS</sequence>
<proteinExistence type="predicted"/>
<reference evidence="2 3" key="1">
    <citation type="submission" date="2015-09" db="EMBL/GenBank/DDBJ databases">
        <title>Draft Genome Sequence of Bradyrhizobium manausense Strain BR 3351T, a Novel Symbiotic Nitrogen-Fixing Alphaproteobacterium Isolated from Brazilian Amazon Rain Forest.</title>
        <authorList>
            <person name="De Araujo J.L."/>
            <person name="Zilli J.E."/>
        </authorList>
    </citation>
    <scope>NUCLEOTIDE SEQUENCE [LARGE SCALE GENOMIC DNA]</scope>
    <source>
        <strain evidence="2 3">BR3351</strain>
    </source>
</reference>
<dbReference type="AlphaFoldDB" id="A0A0R3D0K4"/>
<evidence type="ECO:0000313" key="3">
    <source>
        <dbReference type="Proteomes" id="UP000051936"/>
    </source>
</evidence>
<gene>
    <name evidence="2" type="ORF">AOQ71_32030</name>
</gene>
<dbReference type="EMBL" id="LJYG01000108">
    <property type="protein sequence ID" value="KRQ03353.1"/>
    <property type="molecule type" value="Genomic_DNA"/>
</dbReference>
<accession>A0A0R3D0K4</accession>